<proteinExistence type="predicted"/>
<evidence type="ECO:0000256" key="2">
    <source>
        <dbReference type="ARBA" id="ARBA00022723"/>
    </source>
</evidence>
<evidence type="ECO:0000313" key="6">
    <source>
        <dbReference type="EMBL" id="BAN01638.1"/>
    </source>
</evidence>
<keyword evidence="2" id="KW-0479">Metal-binding</keyword>
<dbReference type="EMBL" id="AP012057">
    <property type="protein sequence ID" value="BAN01638.1"/>
    <property type="molecule type" value="Genomic_DNA"/>
</dbReference>
<evidence type="ECO:0000256" key="3">
    <source>
        <dbReference type="ARBA" id="ARBA00022801"/>
    </source>
</evidence>
<dbReference type="GO" id="GO:0005829">
    <property type="term" value="C:cytosol"/>
    <property type="evidence" value="ECO:0007669"/>
    <property type="project" value="TreeGrafter"/>
</dbReference>
<comment type="cofactor">
    <cofactor evidence="1">
        <name>Zn(2+)</name>
        <dbReference type="ChEBI" id="CHEBI:29105"/>
    </cofactor>
</comment>
<dbReference type="Pfam" id="PF01979">
    <property type="entry name" value="Amidohydro_1"/>
    <property type="match status" value="1"/>
</dbReference>
<dbReference type="Gene3D" id="3.20.20.140">
    <property type="entry name" value="Metal-dependent hydrolases"/>
    <property type="match status" value="1"/>
</dbReference>
<dbReference type="PANTHER" id="PTHR11271">
    <property type="entry name" value="GUANINE DEAMINASE"/>
    <property type="match status" value="1"/>
</dbReference>
<dbReference type="Proteomes" id="UP000011863">
    <property type="component" value="Chromosome"/>
</dbReference>
<dbReference type="RefSeq" id="WP_015440885.1">
    <property type="nucleotide sequence ID" value="NC_020520.1"/>
</dbReference>
<name>A0A6C7EAH9_ILUCY</name>
<dbReference type="Gene3D" id="2.30.40.10">
    <property type="entry name" value="Urease, subunit C, domain 1"/>
    <property type="match status" value="1"/>
</dbReference>
<dbReference type="EC" id="3.5.4.3" evidence="6"/>
<evidence type="ECO:0000313" key="7">
    <source>
        <dbReference type="Proteomes" id="UP000011863"/>
    </source>
</evidence>
<dbReference type="KEGG" id="aym:YM304_13240"/>
<dbReference type="GO" id="GO:0046098">
    <property type="term" value="P:guanine metabolic process"/>
    <property type="evidence" value="ECO:0007669"/>
    <property type="project" value="TreeGrafter"/>
</dbReference>
<dbReference type="InterPro" id="IPR006680">
    <property type="entry name" value="Amidohydro-rel"/>
</dbReference>
<reference evidence="6 7" key="1">
    <citation type="journal article" date="2013" name="Int. J. Syst. Evol. Microbiol.">
        <title>Ilumatobacter nonamiense sp. nov. and Ilumatobacter coccineum sp. nov., isolated from seashore sand.</title>
        <authorList>
            <person name="Matsumoto A."/>
            <person name="Kasai H."/>
            <person name="Matsuo Y."/>
            <person name="Shizuri Y."/>
            <person name="Ichikawa N."/>
            <person name="Fujita N."/>
            <person name="Omura S."/>
            <person name="Takahashi Y."/>
        </authorList>
    </citation>
    <scope>NUCLEOTIDE SEQUENCE [LARGE SCALE GENOMIC DNA]</scope>
    <source>
        <strain evidence="7">NBRC 103263 / KCTC 29153 / YM16-304</strain>
    </source>
</reference>
<dbReference type="GO" id="GO:0008270">
    <property type="term" value="F:zinc ion binding"/>
    <property type="evidence" value="ECO:0007669"/>
    <property type="project" value="TreeGrafter"/>
</dbReference>
<dbReference type="InterPro" id="IPR051607">
    <property type="entry name" value="Metallo-dep_hydrolases"/>
</dbReference>
<protein>
    <submittedName>
        <fullName evidence="6">Guanine deaminase</fullName>
        <ecNumber evidence="6">3.5.4.3</ecNumber>
    </submittedName>
</protein>
<feature type="domain" description="Amidohydrolase-related" evidence="5">
    <location>
        <begin position="54"/>
        <end position="433"/>
    </location>
</feature>
<dbReference type="GO" id="GO:0008892">
    <property type="term" value="F:guanine deaminase activity"/>
    <property type="evidence" value="ECO:0007669"/>
    <property type="project" value="UniProtKB-EC"/>
</dbReference>
<dbReference type="AlphaFoldDB" id="A0A6C7EAH9"/>
<sequence>MTTIRCTVMQTPSPDTLEVLRDVVITIDESGTITAIDDGDAGIAVDRDLGSSVVVVPGLIDAHIHAPQWPQLGTGLDLPLEQWLFDNTFPLEAKLTDPAFAAVVWPDMVDTLLRHGTTTAVYYATISVETTTMLAAVCAELGQRAFVGRVGMDHPDGTPEWYRDASAVAGVDASMASIEQISQLGSPLVRPIVTPRFAPACTDALLEGLGELARSTSTISQTHCSESDWEHGYAFERFGRSDTEALDGFGLIADHSVLAHGDHLGDADFELITRRGAGVAHCPLSNAYFANAVFPARRALDAGVRLGLGTDVAGGARPGVLSQCGDAVTMSRMLDEGVDARVEPSERGVTGSRISITEAFWMATLGGADLLGVPCGLLEVGRQFDAVAVDLDAGTSGLRRWEGVDDDARTFEKIVRLAGPTDIAEVWVRGNTVIS</sequence>
<dbReference type="InterPro" id="IPR011059">
    <property type="entry name" value="Metal-dep_hydrolase_composite"/>
</dbReference>
<keyword evidence="4" id="KW-0862">Zinc</keyword>
<evidence type="ECO:0000256" key="1">
    <source>
        <dbReference type="ARBA" id="ARBA00001947"/>
    </source>
</evidence>
<dbReference type="SUPFAM" id="SSF51556">
    <property type="entry name" value="Metallo-dependent hydrolases"/>
    <property type="match status" value="1"/>
</dbReference>
<dbReference type="SUPFAM" id="SSF51338">
    <property type="entry name" value="Composite domain of metallo-dependent hydrolases"/>
    <property type="match status" value="1"/>
</dbReference>
<keyword evidence="3 6" id="KW-0378">Hydrolase</keyword>
<gene>
    <name evidence="6" type="primary">guaD</name>
    <name evidence="6" type="ORF">YM304_13240</name>
</gene>
<dbReference type="OrthoDB" id="3189065at2"/>
<keyword evidence="7" id="KW-1185">Reference proteome</keyword>
<evidence type="ECO:0000259" key="5">
    <source>
        <dbReference type="Pfam" id="PF01979"/>
    </source>
</evidence>
<organism evidence="6 7">
    <name type="scientific">Ilumatobacter coccineus (strain NBRC 103263 / KCTC 29153 / YM16-304)</name>
    <dbReference type="NCBI Taxonomy" id="1313172"/>
    <lineage>
        <taxon>Bacteria</taxon>
        <taxon>Bacillati</taxon>
        <taxon>Actinomycetota</taxon>
        <taxon>Acidimicrobiia</taxon>
        <taxon>Acidimicrobiales</taxon>
        <taxon>Ilumatobacteraceae</taxon>
        <taxon>Ilumatobacter</taxon>
    </lineage>
</organism>
<evidence type="ECO:0000256" key="4">
    <source>
        <dbReference type="ARBA" id="ARBA00022833"/>
    </source>
</evidence>
<dbReference type="InterPro" id="IPR032466">
    <property type="entry name" value="Metal_Hydrolase"/>
</dbReference>
<accession>A0A6C7EAH9</accession>
<dbReference type="PANTHER" id="PTHR11271:SF6">
    <property type="entry name" value="GUANINE DEAMINASE"/>
    <property type="match status" value="1"/>
</dbReference>